<comment type="caution">
    <text evidence="1">The sequence shown here is derived from an EMBL/GenBank/DDBJ whole genome shotgun (WGS) entry which is preliminary data.</text>
</comment>
<accession>A0AAE4BSP3</accession>
<proteinExistence type="predicted"/>
<evidence type="ECO:0000313" key="1">
    <source>
        <dbReference type="EMBL" id="MDR6238632.1"/>
    </source>
</evidence>
<keyword evidence="2" id="KW-1185">Reference proteome</keyword>
<name>A0AAE4BSP3_9BACT</name>
<protein>
    <submittedName>
        <fullName evidence="1">YbbR domain-containing protein</fullName>
    </submittedName>
</protein>
<dbReference type="AlphaFoldDB" id="A0AAE4BSP3"/>
<organism evidence="1 2">
    <name type="scientific">Aureibacter tunicatorum</name>
    <dbReference type="NCBI Taxonomy" id="866807"/>
    <lineage>
        <taxon>Bacteria</taxon>
        <taxon>Pseudomonadati</taxon>
        <taxon>Bacteroidota</taxon>
        <taxon>Cytophagia</taxon>
        <taxon>Cytophagales</taxon>
        <taxon>Persicobacteraceae</taxon>
        <taxon>Aureibacter</taxon>
    </lineage>
</organism>
<dbReference type="EMBL" id="JAVDQD010000002">
    <property type="protein sequence ID" value="MDR6238632.1"/>
    <property type="molecule type" value="Genomic_DNA"/>
</dbReference>
<gene>
    <name evidence="1" type="ORF">HNQ88_001669</name>
</gene>
<sequence length="306" mass="35064">MILCFITATIFWFLNALNKKYTSEISYPVSFVFDTTQNISIVSPLPKDISVELNGTGWKLLSLSLGYDLTPVPIEVENPVGTKVIATASLGPIFRNFFSDYQFINARPDSLYLDIQNRVSKEVKLYVEKDSLNLAPGFKVFSDIVIEPNIVTYTGPENFIKKLPDSMAVFNEKKELDKTVDEPLSLKKFQTNLMEITPLNVHLKIDVDKLIRLSQKVDVEKMNFPPELTLLDSSTTVSFTIQKHQMKELSPSDFKVTANYYNMSRDSLVYPRLMLYPSIAQDIQLDSLRLRVINRSRFKKKIPVYH</sequence>
<reference evidence="1" key="1">
    <citation type="submission" date="2023-07" db="EMBL/GenBank/DDBJ databases">
        <title>Genomic Encyclopedia of Type Strains, Phase IV (KMG-IV): sequencing the most valuable type-strain genomes for metagenomic binning, comparative biology and taxonomic classification.</title>
        <authorList>
            <person name="Goeker M."/>
        </authorList>
    </citation>
    <scope>NUCLEOTIDE SEQUENCE</scope>
    <source>
        <strain evidence="1">DSM 26174</strain>
    </source>
</reference>
<dbReference type="Proteomes" id="UP001185092">
    <property type="component" value="Unassembled WGS sequence"/>
</dbReference>
<evidence type="ECO:0000313" key="2">
    <source>
        <dbReference type="Proteomes" id="UP001185092"/>
    </source>
</evidence>
<dbReference type="RefSeq" id="WP_309938139.1">
    <property type="nucleotide sequence ID" value="NZ_AP025305.1"/>
</dbReference>